<name>A0A8S5LEF1_9CAUD</name>
<accession>A0A8S5LEF1</accession>
<protein>
    <submittedName>
        <fullName evidence="1">Uncharacterized protein</fullName>
    </submittedName>
</protein>
<organism evidence="1">
    <name type="scientific">Podoviridae sp. ct4s49</name>
    <dbReference type="NCBI Taxonomy" id="2823555"/>
    <lineage>
        <taxon>Viruses</taxon>
        <taxon>Duplodnaviria</taxon>
        <taxon>Heunggongvirae</taxon>
        <taxon>Uroviricota</taxon>
        <taxon>Caudoviricetes</taxon>
    </lineage>
</organism>
<proteinExistence type="predicted"/>
<dbReference type="EMBL" id="BK014699">
    <property type="protein sequence ID" value="DAD68311.1"/>
    <property type="molecule type" value="Genomic_DNA"/>
</dbReference>
<reference evidence="1" key="1">
    <citation type="journal article" date="2021" name="Proc. Natl. Acad. Sci. U.S.A.">
        <title>A Catalog of Tens of Thousands of Viruses from Human Metagenomes Reveals Hidden Associations with Chronic Diseases.</title>
        <authorList>
            <person name="Tisza M.J."/>
            <person name="Buck C.B."/>
        </authorList>
    </citation>
    <scope>NUCLEOTIDE SEQUENCE</scope>
    <source>
        <strain evidence="1">Ct4s49</strain>
    </source>
</reference>
<evidence type="ECO:0000313" key="1">
    <source>
        <dbReference type="EMBL" id="DAD68311.1"/>
    </source>
</evidence>
<sequence length="72" mass="8261">MLSNYKQGRVAVKLRNGDAAEIYSITYSHDVEVINGRRVDSQGNKYPVRWYRDGSYSQAEDSPFDVVEVKCE</sequence>